<feature type="repeat" description="WD" evidence="3">
    <location>
        <begin position="385"/>
        <end position="426"/>
    </location>
</feature>
<evidence type="ECO:0000313" key="6">
    <source>
        <dbReference type="Proteomes" id="UP000688137"/>
    </source>
</evidence>
<evidence type="ECO:0000256" key="1">
    <source>
        <dbReference type="ARBA" id="ARBA00022574"/>
    </source>
</evidence>
<dbReference type="PROSITE" id="PS50082">
    <property type="entry name" value="WD_REPEATS_2"/>
    <property type="match status" value="1"/>
</dbReference>
<name>A0A8S1LQ92_PARPR</name>
<dbReference type="EMBL" id="CAJJDM010000041">
    <property type="protein sequence ID" value="CAD8068181.1"/>
    <property type="molecule type" value="Genomic_DNA"/>
</dbReference>
<evidence type="ECO:0000256" key="2">
    <source>
        <dbReference type="ARBA" id="ARBA00022737"/>
    </source>
</evidence>
<dbReference type="SMART" id="SM00320">
    <property type="entry name" value="WD40"/>
    <property type="match status" value="5"/>
</dbReference>
<dbReference type="PROSITE" id="PS50294">
    <property type="entry name" value="WD_REPEATS_REGION"/>
    <property type="match status" value="1"/>
</dbReference>
<organism evidence="5 6">
    <name type="scientific">Paramecium primaurelia</name>
    <dbReference type="NCBI Taxonomy" id="5886"/>
    <lineage>
        <taxon>Eukaryota</taxon>
        <taxon>Sar</taxon>
        <taxon>Alveolata</taxon>
        <taxon>Ciliophora</taxon>
        <taxon>Intramacronucleata</taxon>
        <taxon>Oligohymenophorea</taxon>
        <taxon>Peniculida</taxon>
        <taxon>Parameciidae</taxon>
        <taxon>Paramecium</taxon>
    </lineage>
</organism>
<dbReference type="Proteomes" id="UP000688137">
    <property type="component" value="Unassembled WGS sequence"/>
</dbReference>
<dbReference type="OMA" id="EICHIVN"/>
<protein>
    <submittedName>
        <fullName evidence="5">Uncharacterized protein</fullName>
    </submittedName>
</protein>
<dbReference type="Pfam" id="PF00400">
    <property type="entry name" value="WD40"/>
    <property type="match status" value="1"/>
</dbReference>
<feature type="region of interest" description="Disordered" evidence="4">
    <location>
        <begin position="1001"/>
        <end position="1025"/>
    </location>
</feature>
<accession>A0A8S1LQ92</accession>
<comment type="caution">
    <text evidence="5">The sequence shown here is derived from an EMBL/GenBank/DDBJ whole genome shotgun (WGS) entry which is preliminary data.</text>
</comment>
<proteinExistence type="predicted"/>
<dbReference type="PANTHER" id="PTHR44090:SF1">
    <property type="entry name" value="SUPERKILLER COMPLEX PROTEIN 8"/>
    <property type="match status" value="1"/>
</dbReference>
<dbReference type="InterPro" id="IPR001680">
    <property type="entry name" value="WD40_rpt"/>
</dbReference>
<evidence type="ECO:0000256" key="4">
    <source>
        <dbReference type="SAM" id="MobiDB-lite"/>
    </source>
</evidence>
<sequence>MSVNQIIEQVLQNMIDIDNPDFRLSKQQNILELIERDELLVMERLWPQRRVNMVEFIKIMISVVHHKQCELLYLVMGLIELFKDIVAACQQNELSLSDVTSYVCQVEPITNNIVPQMLIPEPKKFELNKTRIRDIDVNAPRIIGQADGEICHIVNGSLINDAIRHHNNNVHTGQVCMKQIVTLDSLDSKLNIYNLDGTLKNQVKINQSEDKEIIILSFAWSDRQQRIGLTLKSHSLCMYENDFKTYRIFPTVYASQDYQTNIWYLENQNKWITTDATFKLYEWDLQAENVANIYSTNKITGCIIDCVEVVHMKMIATASLDKQVVVWDLNTKDIKIVVSLKEHGGIHSLVYSYYYQIFVTCGYSTYINVYEINPKFHDVTMIGKLSGHTSMLTSIQMIGKSPVLISGDDGGTLRLWDIRTFSCLQSLNFGRKTQITKILDLSDQQMICFLGSRVNLLKLDIRKKDQSDNYVIKIDFDPQRDELIVASKKNIIFMDIYTGRMKRILNGLLNELEDEITQFRPLNYYNKFILSDSKGNLKIYYHTGEYFASLKGHSDVIQLKLDILNKLIITCGHDSVLIQKMNAEILREITPFKSQQIEISVHHSLLLASYMNHLYIFDYEFIKCLSFLEFDGDITSIIFIANYPLFGVSTITGKLYIMKFVVKDHIEVKTTIYQIYEVSNCSNYVTEEGEQEFITKLVLSVKELELAMATSENNIIRLQLNITLEPTEPVHERINYNPLRKAKEQVLINDPILIQSSESIQKLKHIVTFNASKKQITSLSYLQLDERFLLITSIDGIIKIFDLNGELIAAYNINHPLPIKWDVKYTKQSELKKRIIYGFKVIDILRKQSKTEKEAEIYSLTDSLQVNRQNSFSLQNLNKKPLIMKDEFSPRDLKFDKIRHLYQNEVQGPTLKQMEAQRRLQEVQNMFKNDVRDPKLDEMLKLREKERQKNIDRQANLNFLDPEFRDKSILNQKLLSKNDYLKEFNTKLENNDQTSIIQRQYQSNQNQQSQVNIQNQTKKKQNSSSDFYKYAASRHLLNDASILESFTSQNTQLKPINKQLINIQSTQISQLKSFGSQDLTWHGQHRKQQKDLSQVLTSLNIKLRQSKNSLGGETILRDITKSDITFEDQLDEFTKKHKLK</sequence>
<dbReference type="InterPro" id="IPR051510">
    <property type="entry name" value="SKI8"/>
</dbReference>
<keyword evidence="1 3" id="KW-0853">WD repeat</keyword>
<reference evidence="5" key="1">
    <citation type="submission" date="2021-01" db="EMBL/GenBank/DDBJ databases">
        <authorList>
            <consortium name="Genoscope - CEA"/>
            <person name="William W."/>
        </authorList>
    </citation>
    <scope>NUCLEOTIDE SEQUENCE</scope>
</reference>
<dbReference type="GO" id="GO:0016593">
    <property type="term" value="C:Cdc73/Paf1 complex"/>
    <property type="evidence" value="ECO:0007669"/>
    <property type="project" value="TreeGrafter"/>
</dbReference>
<gene>
    <name evidence="5" type="ORF">PPRIM_AZ9-3.1.T0420026</name>
</gene>
<evidence type="ECO:0000313" key="5">
    <source>
        <dbReference type="EMBL" id="CAD8068181.1"/>
    </source>
</evidence>
<keyword evidence="2" id="KW-0677">Repeat</keyword>
<dbReference type="AlphaFoldDB" id="A0A8S1LQ92"/>
<evidence type="ECO:0000256" key="3">
    <source>
        <dbReference type="PROSITE-ProRule" id="PRU00221"/>
    </source>
</evidence>
<feature type="compositionally biased region" description="Low complexity" evidence="4">
    <location>
        <begin position="1001"/>
        <end position="1016"/>
    </location>
</feature>
<dbReference type="PANTHER" id="PTHR44090">
    <property type="entry name" value="WD REPEAT-CONTAINING PROTEIN 61"/>
    <property type="match status" value="1"/>
</dbReference>
<keyword evidence="6" id="KW-1185">Reference proteome</keyword>